<name>A0A2H3BEE7_9AGAR</name>
<dbReference type="AlphaFoldDB" id="A0A2H3BEE7"/>
<accession>A0A2H3BEE7</accession>
<sequence>MLKHAIDFCNSSFLTSASKTSPQSKLSQEMKTHLKESFQSKSETHRYLAISTAINTIMLAYDGHQLPCLSGDDRIIVIPNDPLVIESKANQAGLTEREAQAR</sequence>
<protein>
    <submittedName>
        <fullName evidence="1">Uncharacterized protein</fullName>
    </submittedName>
</protein>
<reference evidence="2" key="1">
    <citation type="journal article" date="2017" name="Nat. Ecol. Evol.">
        <title>Genome expansion and lineage-specific genetic innovations in the forest pathogenic fungi Armillaria.</title>
        <authorList>
            <person name="Sipos G."/>
            <person name="Prasanna A.N."/>
            <person name="Walter M.C."/>
            <person name="O'Connor E."/>
            <person name="Balint B."/>
            <person name="Krizsan K."/>
            <person name="Kiss B."/>
            <person name="Hess J."/>
            <person name="Varga T."/>
            <person name="Slot J."/>
            <person name="Riley R."/>
            <person name="Boka B."/>
            <person name="Rigling D."/>
            <person name="Barry K."/>
            <person name="Lee J."/>
            <person name="Mihaltcheva S."/>
            <person name="LaButti K."/>
            <person name="Lipzen A."/>
            <person name="Waldron R."/>
            <person name="Moloney N.M."/>
            <person name="Sperisen C."/>
            <person name="Kredics L."/>
            <person name="Vagvoelgyi C."/>
            <person name="Patrignani A."/>
            <person name="Fitzpatrick D."/>
            <person name="Nagy I."/>
            <person name="Doyle S."/>
            <person name="Anderson J.B."/>
            <person name="Grigoriev I.V."/>
            <person name="Gueldener U."/>
            <person name="Muensterkoetter M."/>
            <person name="Nagy L.G."/>
        </authorList>
    </citation>
    <scope>NUCLEOTIDE SEQUENCE [LARGE SCALE GENOMIC DNA]</scope>
    <source>
        <strain evidence="2">28-4</strain>
    </source>
</reference>
<organism evidence="1 2">
    <name type="scientific">Armillaria solidipes</name>
    <dbReference type="NCBI Taxonomy" id="1076256"/>
    <lineage>
        <taxon>Eukaryota</taxon>
        <taxon>Fungi</taxon>
        <taxon>Dikarya</taxon>
        <taxon>Basidiomycota</taxon>
        <taxon>Agaricomycotina</taxon>
        <taxon>Agaricomycetes</taxon>
        <taxon>Agaricomycetidae</taxon>
        <taxon>Agaricales</taxon>
        <taxon>Marasmiineae</taxon>
        <taxon>Physalacriaceae</taxon>
        <taxon>Armillaria</taxon>
    </lineage>
</organism>
<dbReference type="EMBL" id="KZ293430">
    <property type="protein sequence ID" value="PBK69229.1"/>
    <property type="molecule type" value="Genomic_DNA"/>
</dbReference>
<gene>
    <name evidence="1" type="ORF">ARMSODRAFT_1019208</name>
</gene>
<evidence type="ECO:0000313" key="2">
    <source>
        <dbReference type="Proteomes" id="UP000218334"/>
    </source>
</evidence>
<proteinExistence type="predicted"/>
<keyword evidence="2" id="KW-1185">Reference proteome</keyword>
<evidence type="ECO:0000313" key="1">
    <source>
        <dbReference type="EMBL" id="PBK69229.1"/>
    </source>
</evidence>
<dbReference type="Proteomes" id="UP000218334">
    <property type="component" value="Unassembled WGS sequence"/>
</dbReference>